<protein>
    <submittedName>
        <fullName evidence="13">CDP-alcohol phosphatidyltransferase family protein</fullName>
    </submittedName>
</protein>
<evidence type="ECO:0000256" key="5">
    <source>
        <dbReference type="ARBA" id="ARBA00022692"/>
    </source>
</evidence>
<feature type="transmembrane region" description="Helical" evidence="12">
    <location>
        <begin position="155"/>
        <end position="174"/>
    </location>
</feature>
<dbReference type="InterPro" id="IPR043130">
    <property type="entry name" value="CDP-OH_PTrfase_TM_dom"/>
</dbReference>
<dbReference type="Gene3D" id="1.20.120.1760">
    <property type="match status" value="1"/>
</dbReference>
<dbReference type="InterPro" id="IPR000462">
    <property type="entry name" value="CDP-OH_P_trans"/>
</dbReference>
<feature type="transmembrane region" description="Helical" evidence="12">
    <location>
        <begin position="240"/>
        <end position="263"/>
    </location>
</feature>
<dbReference type="PROSITE" id="PS00379">
    <property type="entry name" value="CDP_ALCOHOL_P_TRANSF"/>
    <property type="match status" value="1"/>
</dbReference>
<feature type="transmembrane region" description="Helical" evidence="12">
    <location>
        <begin position="124"/>
        <end position="143"/>
    </location>
</feature>
<keyword evidence="7" id="KW-0443">Lipid metabolism</keyword>
<evidence type="ECO:0000256" key="7">
    <source>
        <dbReference type="ARBA" id="ARBA00023098"/>
    </source>
</evidence>
<dbReference type="AlphaFoldDB" id="A0A9D9NQ80"/>
<dbReference type="InterPro" id="IPR048254">
    <property type="entry name" value="CDP_ALCOHOL_P_TRANSF_CS"/>
</dbReference>
<dbReference type="GO" id="GO:0016020">
    <property type="term" value="C:membrane"/>
    <property type="evidence" value="ECO:0007669"/>
    <property type="project" value="UniProtKB-SubCell"/>
</dbReference>
<dbReference type="InterPro" id="IPR050324">
    <property type="entry name" value="CDP-alcohol_PTase-I"/>
</dbReference>
<organism evidence="13 14">
    <name type="scientific">Candidatus Merdivivens faecigallinarum</name>
    <dbReference type="NCBI Taxonomy" id="2840871"/>
    <lineage>
        <taxon>Bacteria</taxon>
        <taxon>Pseudomonadati</taxon>
        <taxon>Bacteroidota</taxon>
        <taxon>Bacteroidia</taxon>
        <taxon>Bacteroidales</taxon>
        <taxon>Muribaculaceae</taxon>
        <taxon>Muribaculaceae incertae sedis</taxon>
        <taxon>Candidatus Merdivivens</taxon>
    </lineage>
</organism>
<dbReference type="Pfam" id="PF01066">
    <property type="entry name" value="CDP-OH_P_transf"/>
    <property type="match status" value="1"/>
</dbReference>
<keyword evidence="8 12" id="KW-0472">Membrane</keyword>
<evidence type="ECO:0000256" key="6">
    <source>
        <dbReference type="ARBA" id="ARBA00022989"/>
    </source>
</evidence>
<feature type="transmembrane region" description="Helical" evidence="12">
    <location>
        <begin position="12"/>
        <end position="28"/>
    </location>
</feature>
<keyword evidence="10" id="KW-1208">Phospholipid metabolism</keyword>
<accession>A0A9D9NQ80</accession>
<evidence type="ECO:0000313" key="13">
    <source>
        <dbReference type="EMBL" id="MBO8481756.1"/>
    </source>
</evidence>
<proteinExistence type="inferred from homology"/>
<dbReference type="PANTHER" id="PTHR14269">
    <property type="entry name" value="CDP-DIACYLGLYCEROL--GLYCEROL-3-PHOSPHATE 3-PHOSPHATIDYLTRANSFERASE-RELATED"/>
    <property type="match status" value="1"/>
</dbReference>
<sequence>MGLSRHIPNTITLLNLVSGVFGIIYAAKGDIGCAFVLMLAAALFDVLDGAAARGLKAYSAIGKELDSLADLVSFGTLPALMLFYMMQENFIGPLWFTYIPLLLVPCAALRLAKFNTDETQAHGFRGLPVPAAAMFIGSVAAIMDLYEIGWIHNLMARSFIAMPAIVYIACRLMLSRVPMASLKSFSKASGTQGNGTQDEAGASGQQPYGSRAALIAIFATPIVAGIAVLLTFLADGFLHALAGGICTFSTAYIIINTIAGGIARYRKQ</sequence>
<evidence type="ECO:0000256" key="12">
    <source>
        <dbReference type="SAM" id="Phobius"/>
    </source>
</evidence>
<dbReference type="Proteomes" id="UP000823772">
    <property type="component" value="Unassembled WGS sequence"/>
</dbReference>
<evidence type="ECO:0000256" key="4">
    <source>
        <dbReference type="ARBA" id="ARBA00022679"/>
    </source>
</evidence>
<comment type="subcellular location">
    <subcellularLocation>
        <location evidence="1">Membrane</location>
        <topology evidence="1">Multi-pass membrane protein</topology>
    </subcellularLocation>
</comment>
<evidence type="ECO:0000256" key="8">
    <source>
        <dbReference type="ARBA" id="ARBA00023136"/>
    </source>
</evidence>
<feature type="transmembrane region" description="Helical" evidence="12">
    <location>
        <begin position="92"/>
        <end position="112"/>
    </location>
</feature>
<comment type="similarity">
    <text evidence="2 11">Belongs to the CDP-alcohol phosphatidyltransferase class-I family.</text>
</comment>
<reference evidence="13" key="2">
    <citation type="journal article" date="2021" name="PeerJ">
        <title>Extensive microbial diversity within the chicken gut microbiome revealed by metagenomics and culture.</title>
        <authorList>
            <person name="Gilroy R."/>
            <person name="Ravi A."/>
            <person name="Getino M."/>
            <person name="Pursley I."/>
            <person name="Horton D.L."/>
            <person name="Alikhan N.F."/>
            <person name="Baker D."/>
            <person name="Gharbi K."/>
            <person name="Hall N."/>
            <person name="Watson M."/>
            <person name="Adriaenssens E.M."/>
            <person name="Foster-Nyarko E."/>
            <person name="Jarju S."/>
            <person name="Secka A."/>
            <person name="Antonio M."/>
            <person name="Oren A."/>
            <person name="Chaudhuri R.R."/>
            <person name="La Ragione R."/>
            <person name="Hildebrand F."/>
            <person name="Pallen M.J."/>
        </authorList>
    </citation>
    <scope>NUCLEOTIDE SEQUENCE</scope>
    <source>
        <strain evidence="13">B3-2255</strain>
    </source>
</reference>
<keyword evidence="3" id="KW-0444">Lipid biosynthesis</keyword>
<keyword evidence="9" id="KW-0594">Phospholipid biosynthesis</keyword>
<dbReference type="PANTHER" id="PTHR14269:SF61">
    <property type="entry name" value="CDP-DIACYLGLYCEROL--SERINE O-PHOSPHATIDYLTRANSFERASE"/>
    <property type="match status" value="1"/>
</dbReference>
<keyword evidence="6 12" id="KW-1133">Transmembrane helix</keyword>
<evidence type="ECO:0000313" key="14">
    <source>
        <dbReference type="Proteomes" id="UP000823772"/>
    </source>
</evidence>
<evidence type="ECO:0000256" key="3">
    <source>
        <dbReference type="ARBA" id="ARBA00022516"/>
    </source>
</evidence>
<gene>
    <name evidence="13" type="ORF">IAC87_04325</name>
</gene>
<dbReference type="EMBL" id="JADILY010000090">
    <property type="protein sequence ID" value="MBO8481756.1"/>
    <property type="molecule type" value="Genomic_DNA"/>
</dbReference>
<feature type="transmembrane region" description="Helical" evidence="12">
    <location>
        <begin position="212"/>
        <end position="234"/>
    </location>
</feature>
<keyword evidence="5 12" id="KW-0812">Transmembrane</keyword>
<dbReference type="GO" id="GO:0016780">
    <property type="term" value="F:phosphotransferase activity, for other substituted phosphate groups"/>
    <property type="evidence" value="ECO:0007669"/>
    <property type="project" value="InterPro"/>
</dbReference>
<comment type="caution">
    <text evidence="13">The sequence shown here is derived from an EMBL/GenBank/DDBJ whole genome shotgun (WGS) entry which is preliminary data.</text>
</comment>
<dbReference type="GO" id="GO:0008654">
    <property type="term" value="P:phospholipid biosynthetic process"/>
    <property type="evidence" value="ECO:0007669"/>
    <property type="project" value="UniProtKB-KW"/>
</dbReference>
<evidence type="ECO:0000256" key="10">
    <source>
        <dbReference type="ARBA" id="ARBA00023264"/>
    </source>
</evidence>
<name>A0A9D9NQ80_9BACT</name>
<evidence type="ECO:0000256" key="11">
    <source>
        <dbReference type="RuleBase" id="RU003750"/>
    </source>
</evidence>
<evidence type="ECO:0000256" key="9">
    <source>
        <dbReference type="ARBA" id="ARBA00023209"/>
    </source>
</evidence>
<evidence type="ECO:0000256" key="2">
    <source>
        <dbReference type="ARBA" id="ARBA00010441"/>
    </source>
</evidence>
<reference evidence="13" key="1">
    <citation type="submission" date="2020-10" db="EMBL/GenBank/DDBJ databases">
        <authorList>
            <person name="Gilroy R."/>
        </authorList>
    </citation>
    <scope>NUCLEOTIDE SEQUENCE</scope>
    <source>
        <strain evidence="13">B3-2255</strain>
    </source>
</reference>
<evidence type="ECO:0000256" key="1">
    <source>
        <dbReference type="ARBA" id="ARBA00004141"/>
    </source>
</evidence>
<keyword evidence="4 11" id="KW-0808">Transferase</keyword>